<dbReference type="Proteomes" id="UP000050465">
    <property type="component" value="Unassembled WGS sequence"/>
</dbReference>
<evidence type="ECO:0000256" key="1">
    <source>
        <dbReference type="SAM" id="MobiDB-lite"/>
    </source>
</evidence>
<accession>A0A0P8DHE1</accession>
<dbReference type="STRING" id="1666911.HLUCCA11_07420"/>
<dbReference type="AlphaFoldDB" id="A0A0P8DHE1"/>
<feature type="region of interest" description="Disordered" evidence="1">
    <location>
        <begin position="316"/>
        <end position="362"/>
    </location>
</feature>
<dbReference type="GO" id="GO:0006508">
    <property type="term" value="P:proteolysis"/>
    <property type="evidence" value="ECO:0007669"/>
    <property type="project" value="InterPro"/>
</dbReference>
<feature type="compositionally biased region" description="Polar residues" evidence="1">
    <location>
        <begin position="337"/>
        <end position="351"/>
    </location>
</feature>
<dbReference type="InterPro" id="IPR011600">
    <property type="entry name" value="Pept_C14_caspase"/>
</dbReference>
<dbReference type="InterPro" id="IPR029030">
    <property type="entry name" value="Caspase-like_dom_sf"/>
</dbReference>
<feature type="compositionally biased region" description="Low complexity" evidence="1">
    <location>
        <begin position="420"/>
        <end position="434"/>
    </location>
</feature>
<evidence type="ECO:0000259" key="2">
    <source>
        <dbReference type="Pfam" id="PF00656"/>
    </source>
</evidence>
<feature type="domain" description="Peptidase C14 caspase" evidence="2">
    <location>
        <begin position="5"/>
        <end position="220"/>
    </location>
</feature>
<feature type="region of interest" description="Disordered" evidence="1">
    <location>
        <begin position="410"/>
        <end position="435"/>
    </location>
</feature>
<comment type="caution">
    <text evidence="3">The sequence shown here is derived from an EMBL/GenBank/DDBJ whole genome shotgun (WGS) entry which is preliminary data.</text>
</comment>
<sequence length="731" mass="78974">MTNYWAITIGINQYRHLQPLVHAQNDARYVHRFLTEEAGIPAAQCVLLSDLSTSVNEQIVYPDKSTINEWVQTITHQVQPDDVLWVFWSGYGVQIQREDGQNLDYLMPIDGDPEQIESTGIAATDLIDTLAGLPTDKTLLVLDINRSQGTLAGQSIGSQLIDLAEKRQVPILLSCQPEQYSHGRIFGLRPGLFTSALLEALQQNCQTIEQISTYLDKRLPELCLHHLRPVQNPVSAGAGDRKSLSVMPTISPMAADARDRDGFTADFEETIATGTTEHRPESLTSRDDANHDALVGDTLVGDTLVGNTLVKDDLDSQFNSPLDSPLDNPADSPLDNPANSPLDNPANSPATENRPLADSADEPDSLAISGARLRNWGLLTLSILMIGVLLKQPFVGAAWNRLTNRTEVAVGGRSAEGDDPANNPADNPASEAAETSLPADVAGISNGSEETAAEPAAETTADVADEDSKIAATGTNSETAADEAATAQALMGQANAALGRRQYSEALNALQQVPQSQRDEKFSTMLTEARAGNAEAKQTNASVLADARQSIQPTQASQFTQAIAKARLIQPGEPAYEAAQQDIRSWSQVILDIAEGRATSGNLEGAIAAAKVMPYDSAEHHKKAQEKIAFWNQRQQSRKIIAQAQTIPKLGEASTYQQGIVKLREVPLEHPEHEIAQRLADQWSESIFSIAQARAAQGRDEAAIQAALLVPAGTIAYEPTQKAIRRWQSVE</sequence>
<proteinExistence type="predicted"/>
<feature type="compositionally biased region" description="Low complexity" evidence="1">
    <location>
        <begin position="449"/>
        <end position="462"/>
    </location>
</feature>
<dbReference type="GO" id="GO:0004197">
    <property type="term" value="F:cysteine-type endopeptidase activity"/>
    <property type="evidence" value="ECO:0007669"/>
    <property type="project" value="InterPro"/>
</dbReference>
<dbReference type="Pfam" id="PF00656">
    <property type="entry name" value="Peptidase_C14"/>
    <property type="match status" value="1"/>
</dbReference>
<organism evidence="3 4">
    <name type="scientific">Phormidesmis priestleyi Ana</name>
    <dbReference type="NCBI Taxonomy" id="1666911"/>
    <lineage>
        <taxon>Bacteria</taxon>
        <taxon>Bacillati</taxon>
        <taxon>Cyanobacteriota</taxon>
        <taxon>Cyanophyceae</taxon>
        <taxon>Leptolyngbyales</taxon>
        <taxon>Leptolyngbyaceae</taxon>
        <taxon>Phormidesmis</taxon>
    </lineage>
</organism>
<evidence type="ECO:0000313" key="4">
    <source>
        <dbReference type="Proteomes" id="UP000050465"/>
    </source>
</evidence>
<dbReference type="SUPFAM" id="SSF52129">
    <property type="entry name" value="Caspase-like"/>
    <property type="match status" value="1"/>
</dbReference>
<feature type="region of interest" description="Disordered" evidence="1">
    <location>
        <begin position="447"/>
        <end position="466"/>
    </location>
</feature>
<evidence type="ECO:0000313" key="3">
    <source>
        <dbReference type="EMBL" id="KPQ36031.1"/>
    </source>
</evidence>
<name>A0A0P8DHE1_9CYAN</name>
<protein>
    <submittedName>
        <fullName evidence="3">Uncharacterized protein containing caspase domain</fullName>
    </submittedName>
</protein>
<reference evidence="3 4" key="1">
    <citation type="submission" date="2015-09" db="EMBL/GenBank/DDBJ databases">
        <title>Identification and resolution of microdiversity through metagenomic sequencing of parallel consortia.</title>
        <authorList>
            <person name="Nelson W.C."/>
            <person name="Romine M.F."/>
            <person name="Lindemann S.R."/>
        </authorList>
    </citation>
    <scope>NUCLEOTIDE SEQUENCE [LARGE SCALE GENOMIC DNA]</scope>
    <source>
        <strain evidence="3">Ana</strain>
    </source>
</reference>
<dbReference type="PATRIC" id="fig|1666911.3.peg.3783"/>
<dbReference type="Gene3D" id="3.40.50.1460">
    <property type="match status" value="1"/>
</dbReference>
<gene>
    <name evidence="3" type="ORF">HLUCCA11_07420</name>
</gene>
<feature type="region of interest" description="Disordered" evidence="1">
    <location>
        <begin position="270"/>
        <end position="290"/>
    </location>
</feature>
<dbReference type="EMBL" id="LJZR01000008">
    <property type="protein sequence ID" value="KPQ36031.1"/>
    <property type="molecule type" value="Genomic_DNA"/>
</dbReference>
<feature type="compositionally biased region" description="Basic and acidic residues" evidence="1">
    <location>
        <begin position="276"/>
        <end position="290"/>
    </location>
</feature>